<sequence length="103" mass="12249">MANKEFTPTKIPKCSIDPEAIHTARRKLQSLSKDGKINFNCKEREALLQLISDGKKELYPHQMAMDRYQSDLNDLAKLDKNTQPKQWEFHYRRIQEFEDKYCT</sequence>
<organism evidence="1 2">
    <name type="scientific">Fodinibius salinus</name>
    <dbReference type="NCBI Taxonomy" id="860790"/>
    <lineage>
        <taxon>Bacteria</taxon>
        <taxon>Pseudomonadati</taxon>
        <taxon>Balneolota</taxon>
        <taxon>Balneolia</taxon>
        <taxon>Balneolales</taxon>
        <taxon>Balneolaceae</taxon>
        <taxon>Fodinibius</taxon>
    </lineage>
</organism>
<dbReference type="Proteomes" id="UP000324595">
    <property type="component" value="Unassembled WGS sequence"/>
</dbReference>
<accession>A0A5D3YHQ5</accession>
<proteinExistence type="predicted"/>
<evidence type="ECO:0000313" key="2">
    <source>
        <dbReference type="Proteomes" id="UP000324595"/>
    </source>
</evidence>
<dbReference type="EMBL" id="VNHY01000004">
    <property type="protein sequence ID" value="TYP92059.1"/>
    <property type="molecule type" value="Genomic_DNA"/>
</dbReference>
<evidence type="ECO:0000313" key="1">
    <source>
        <dbReference type="EMBL" id="TYP92059.1"/>
    </source>
</evidence>
<name>A0A5D3YHQ5_9BACT</name>
<keyword evidence="2" id="KW-1185">Reference proteome</keyword>
<comment type="caution">
    <text evidence="1">The sequence shown here is derived from an EMBL/GenBank/DDBJ whole genome shotgun (WGS) entry which is preliminary data.</text>
</comment>
<reference evidence="1 2" key="1">
    <citation type="submission" date="2019-07" db="EMBL/GenBank/DDBJ databases">
        <title>Genomic Encyclopedia of Archaeal and Bacterial Type Strains, Phase II (KMG-II): from individual species to whole genera.</title>
        <authorList>
            <person name="Goeker M."/>
        </authorList>
    </citation>
    <scope>NUCLEOTIDE SEQUENCE [LARGE SCALE GENOMIC DNA]</scope>
    <source>
        <strain evidence="1 2">DSM 21935</strain>
    </source>
</reference>
<dbReference type="AlphaFoldDB" id="A0A5D3YHQ5"/>
<gene>
    <name evidence="1" type="ORF">LX73_2305</name>
</gene>
<dbReference type="RefSeq" id="WP_148899623.1">
    <property type="nucleotide sequence ID" value="NZ_VNHY01000004.1"/>
</dbReference>
<protein>
    <submittedName>
        <fullName evidence="1">Uncharacterized protein</fullName>
    </submittedName>
</protein>